<dbReference type="OrthoDB" id="2161379at2759"/>
<protein>
    <submittedName>
        <fullName evidence="1">Uncharacterized protein</fullName>
    </submittedName>
</protein>
<dbReference type="VEuPathDB" id="MicrosporidiaDB:EHP00_1100"/>
<organism evidence="1 2">
    <name type="scientific">Ecytonucleospora hepatopenaei</name>
    <dbReference type="NCBI Taxonomy" id="646526"/>
    <lineage>
        <taxon>Eukaryota</taxon>
        <taxon>Fungi</taxon>
        <taxon>Fungi incertae sedis</taxon>
        <taxon>Microsporidia</taxon>
        <taxon>Enterocytozoonidae</taxon>
        <taxon>Ecytonucleospora</taxon>
    </lineage>
</organism>
<gene>
    <name evidence="1" type="ORF">EHP00_1100</name>
</gene>
<evidence type="ECO:0000313" key="1">
    <source>
        <dbReference type="EMBL" id="OQS53670.1"/>
    </source>
</evidence>
<dbReference type="EMBL" id="MNPJ01000026">
    <property type="protein sequence ID" value="OQS53670.1"/>
    <property type="molecule type" value="Genomic_DNA"/>
</dbReference>
<dbReference type="InterPro" id="IPR015943">
    <property type="entry name" value="WD40/YVTN_repeat-like_dom_sf"/>
</dbReference>
<dbReference type="STRING" id="646526.A0A1W0E355"/>
<evidence type="ECO:0000313" key="2">
    <source>
        <dbReference type="Proteomes" id="UP000192758"/>
    </source>
</evidence>
<dbReference type="SUPFAM" id="SSF50978">
    <property type="entry name" value="WD40 repeat-like"/>
    <property type="match status" value="1"/>
</dbReference>
<dbReference type="Gene3D" id="2.130.10.10">
    <property type="entry name" value="YVTN repeat-like/Quinoprotein amine dehydrogenase"/>
    <property type="match status" value="1"/>
</dbReference>
<name>A0A1W0E355_9MICR</name>
<keyword evidence="2" id="KW-1185">Reference proteome</keyword>
<dbReference type="AlphaFoldDB" id="A0A1W0E355"/>
<proteinExistence type="predicted"/>
<dbReference type="InterPro" id="IPR036322">
    <property type="entry name" value="WD40_repeat_dom_sf"/>
</dbReference>
<comment type="caution">
    <text evidence="1">The sequence shown here is derived from an EMBL/GenBank/DDBJ whole genome shotgun (WGS) entry which is preliminary data.</text>
</comment>
<reference evidence="1 2" key="1">
    <citation type="journal article" date="2017" name="Environ. Microbiol.">
        <title>Decay of the glycolytic pathway and adaptation to intranuclear parasitism within Enterocytozoonidae microsporidia.</title>
        <authorList>
            <person name="Wiredu Boakye D."/>
            <person name="Jaroenlak P."/>
            <person name="Prachumwat A."/>
            <person name="Williams T.A."/>
            <person name="Bateman K.S."/>
            <person name="Itsathitphaisarn O."/>
            <person name="Sritunyalucksana K."/>
            <person name="Paszkiewicz K.H."/>
            <person name="Moore K.A."/>
            <person name="Stentiford G.D."/>
            <person name="Williams B.A."/>
        </authorList>
    </citation>
    <scope>NUCLEOTIDE SEQUENCE [LARGE SCALE GENOMIC DNA]</scope>
    <source>
        <strain evidence="1 2">TH1</strain>
    </source>
</reference>
<dbReference type="Proteomes" id="UP000192758">
    <property type="component" value="Unassembled WGS sequence"/>
</dbReference>
<accession>A0A1W0E355</accession>
<sequence>MDSKNTYKPTFEHEELECDEDAYNILNCLKLDLPSQSICIHNNYIVYCKMADNSFKTSKLCIIHADDFESQNVEAIEEFDIDFYVNRIRNFNNSLILLGDSDLAIFENKKFWKFPNTQNFKFGFGLCVFERKIYAGTSDGKILVLTEKMEIDEIIEMHKSQIDSIVFYDKEMYSSSSKGGIYKNKKLIFENTTDVNSLDIKSNLLVFGDEEGSIGIINGNVCYKINDWHKSSIECIKFNKNVEGEEVLFACSEEQVSMWDLSLENEEKIIFNTDIKISDAVTETVEVKNNESFLLFVHQGFRQYKDIDFLNTIAFNNSRRWYKYV</sequence>